<accession>B1IED8</accession>
<dbReference type="Proteomes" id="UP000008541">
    <property type="component" value="Chromosome"/>
</dbReference>
<evidence type="ECO:0000313" key="1">
    <source>
        <dbReference type="EMBL" id="ACA46469.1"/>
    </source>
</evidence>
<organism evidence="1 2">
    <name type="scientific">Clostridium botulinum (strain Okra / Type B1)</name>
    <dbReference type="NCBI Taxonomy" id="498213"/>
    <lineage>
        <taxon>Bacteria</taxon>
        <taxon>Bacillati</taxon>
        <taxon>Bacillota</taxon>
        <taxon>Clostridia</taxon>
        <taxon>Eubacteriales</taxon>
        <taxon>Clostridiaceae</taxon>
        <taxon>Clostridium</taxon>
    </lineage>
</organism>
<proteinExistence type="predicted"/>
<sequence length="37" mass="4408">MPFGNNAVFFIKLSFIYCNNYNSTVKRIYKTIDFNHS</sequence>
<dbReference type="AlphaFoldDB" id="B1IED8"/>
<reference evidence="1 2" key="1">
    <citation type="journal article" date="2007" name="PLoS ONE">
        <title>Analysis of the neurotoxin complex genes in Clostridium botulinum A1-A4 and B1 strains: BoNT/A3, /Ba4 and /B1 clusters are located within plasmids.</title>
        <authorList>
            <person name="Smith T.J."/>
            <person name="Hill K.K."/>
            <person name="Foley B.T."/>
            <person name="Detter J.C."/>
            <person name="Munk A.C."/>
            <person name="Bruce D.C."/>
            <person name="Doggett N.A."/>
            <person name="Smith L.A."/>
            <person name="Marks J.D."/>
            <person name="Xie G."/>
            <person name="Brettin T.S."/>
        </authorList>
    </citation>
    <scope>NUCLEOTIDE SEQUENCE [LARGE SCALE GENOMIC DNA]</scope>
    <source>
        <strain evidence="2">Okra / Type B1</strain>
    </source>
</reference>
<dbReference type="KEGG" id="cbb:CLD_0467"/>
<dbReference type="HOGENOM" id="CLU_3342122_0_0_9"/>
<dbReference type="EMBL" id="CP000939">
    <property type="protein sequence ID" value="ACA46469.1"/>
    <property type="molecule type" value="Genomic_DNA"/>
</dbReference>
<evidence type="ECO:0000313" key="2">
    <source>
        <dbReference type="Proteomes" id="UP000008541"/>
    </source>
</evidence>
<name>B1IED8_CLOBK</name>
<protein>
    <submittedName>
        <fullName evidence="1">Uncharacterized protein</fullName>
    </submittedName>
</protein>
<gene>
    <name evidence="1" type="ordered locus">CLD_0467</name>
</gene>